<dbReference type="InterPro" id="IPR052044">
    <property type="entry name" value="PKS_Associated_Protein"/>
</dbReference>
<dbReference type="InterPro" id="IPR016672">
    <property type="entry name" value="Polyketide_Synth_CurC_prd"/>
</dbReference>
<dbReference type="PANTHER" id="PTHR36114:SF1">
    <property type="entry name" value="16.7 KDA PROTEIN IN WHIE LOCUS"/>
    <property type="match status" value="1"/>
</dbReference>
<evidence type="ECO:0000313" key="3">
    <source>
        <dbReference type="EMBL" id="MFB9624991.1"/>
    </source>
</evidence>
<dbReference type="EMBL" id="JBHMBW010000014">
    <property type="protein sequence ID" value="MFB9624991.1"/>
    <property type="molecule type" value="Genomic_DNA"/>
</dbReference>
<accession>A0ABV5RZZ2</accession>
<comment type="caution">
    <text evidence="3">The sequence shown here is derived from an EMBL/GenBank/DDBJ whole genome shotgun (WGS) entry which is preliminary data.</text>
</comment>
<dbReference type="PANTHER" id="PTHR36114">
    <property type="entry name" value="16.7 KDA PROTEIN IN WHIE LOCUS"/>
    <property type="match status" value="1"/>
</dbReference>
<sequence>MSEAAEKLAVVAKVRADDVAANRRRGGDIRVVLSPKTVASTSGFMGTLTLAPGEFVAEHYHPYSEEFLFVVRGRLTARIGTQVLELEGGEGLMVPKSVPHRVWNDGEEEVYAIFHLSPLAPRPELGHVDTEPLPASGAAQAVPDVGGPN</sequence>
<dbReference type="InterPro" id="IPR014710">
    <property type="entry name" value="RmlC-like_jellyroll"/>
</dbReference>
<dbReference type="InterPro" id="IPR011051">
    <property type="entry name" value="RmlC_Cupin_sf"/>
</dbReference>
<dbReference type="Proteomes" id="UP001589532">
    <property type="component" value="Unassembled WGS sequence"/>
</dbReference>
<feature type="domain" description="Cupin type-2" evidence="2">
    <location>
        <begin position="48"/>
        <end position="113"/>
    </location>
</feature>
<dbReference type="RefSeq" id="WP_344986235.1">
    <property type="nucleotide sequence ID" value="NZ_BAAAXV010000001.1"/>
</dbReference>
<reference evidence="3 4" key="1">
    <citation type="submission" date="2024-09" db="EMBL/GenBank/DDBJ databases">
        <authorList>
            <person name="Sun Q."/>
            <person name="Mori K."/>
        </authorList>
    </citation>
    <scope>NUCLEOTIDE SEQUENCE [LARGE SCALE GENOMIC DNA]</scope>
    <source>
        <strain evidence="3 4">JCM 3143</strain>
    </source>
</reference>
<proteinExistence type="predicted"/>
<dbReference type="CDD" id="cd06991">
    <property type="entry name" value="cupin_TcmJ-like"/>
    <property type="match status" value="1"/>
</dbReference>
<dbReference type="Gene3D" id="2.60.120.10">
    <property type="entry name" value="Jelly Rolls"/>
    <property type="match status" value="1"/>
</dbReference>
<dbReference type="SUPFAM" id="SSF51182">
    <property type="entry name" value="RmlC-like cupins"/>
    <property type="match status" value="1"/>
</dbReference>
<gene>
    <name evidence="3" type="ORF">ACFFSA_18045</name>
</gene>
<evidence type="ECO:0000259" key="2">
    <source>
        <dbReference type="Pfam" id="PF07883"/>
    </source>
</evidence>
<evidence type="ECO:0000256" key="1">
    <source>
        <dbReference type="SAM" id="MobiDB-lite"/>
    </source>
</evidence>
<organism evidence="3 4">
    <name type="scientific">Nonomuraea helvata</name>
    <dbReference type="NCBI Taxonomy" id="37484"/>
    <lineage>
        <taxon>Bacteria</taxon>
        <taxon>Bacillati</taxon>
        <taxon>Actinomycetota</taxon>
        <taxon>Actinomycetes</taxon>
        <taxon>Streptosporangiales</taxon>
        <taxon>Streptosporangiaceae</taxon>
        <taxon>Nonomuraea</taxon>
    </lineage>
</organism>
<evidence type="ECO:0000313" key="4">
    <source>
        <dbReference type="Proteomes" id="UP001589532"/>
    </source>
</evidence>
<feature type="region of interest" description="Disordered" evidence="1">
    <location>
        <begin position="125"/>
        <end position="149"/>
    </location>
</feature>
<name>A0ABV5RZZ2_9ACTN</name>
<dbReference type="PIRSF" id="PIRSF016602">
    <property type="entry name" value="CurC_prd"/>
    <property type="match status" value="1"/>
</dbReference>
<protein>
    <submittedName>
        <fullName evidence="3">Cupin domain-containing protein</fullName>
    </submittedName>
</protein>
<dbReference type="InterPro" id="IPR013096">
    <property type="entry name" value="Cupin_2"/>
</dbReference>
<dbReference type="Pfam" id="PF07883">
    <property type="entry name" value="Cupin_2"/>
    <property type="match status" value="1"/>
</dbReference>
<keyword evidence="4" id="KW-1185">Reference proteome</keyword>